<dbReference type="InterPro" id="IPR038538">
    <property type="entry name" value="MTERF_sf"/>
</dbReference>
<evidence type="ECO:0000313" key="1">
    <source>
        <dbReference type="EMBL" id="PNT12448.1"/>
    </source>
</evidence>
<dbReference type="AlphaFoldDB" id="A0A2K1YHD9"/>
<name>A0A2K1YHD9_POPTR</name>
<proteinExistence type="predicted"/>
<dbReference type="Proteomes" id="UP000006729">
    <property type="component" value="Chromosome 11"/>
</dbReference>
<protein>
    <submittedName>
        <fullName evidence="1">Uncharacterized protein</fullName>
    </submittedName>
</protein>
<dbReference type="Gene3D" id="1.25.70.10">
    <property type="entry name" value="Transcription termination factor 3, mitochondrial"/>
    <property type="match status" value="1"/>
</dbReference>
<dbReference type="STRING" id="3694.A0A2K1YHD9"/>
<dbReference type="InParanoid" id="A0A2K1YHD9"/>
<accession>A0A2K1YHD9</accession>
<keyword evidence="2" id="KW-1185">Reference proteome</keyword>
<organism evidence="1 2">
    <name type="scientific">Populus trichocarpa</name>
    <name type="common">Western balsam poplar</name>
    <name type="synonym">Populus balsamifera subsp. trichocarpa</name>
    <dbReference type="NCBI Taxonomy" id="3694"/>
    <lineage>
        <taxon>Eukaryota</taxon>
        <taxon>Viridiplantae</taxon>
        <taxon>Streptophyta</taxon>
        <taxon>Embryophyta</taxon>
        <taxon>Tracheophyta</taxon>
        <taxon>Spermatophyta</taxon>
        <taxon>Magnoliopsida</taxon>
        <taxon>eudicotyledons</taxon>
        <taxon>Gunneridae</taxon>
        <taxon>Pentapetalae</taxon>
        <taxon>rosids</taxon>
        <taxon>fabids</taxon>
        <taxon>Malpighiales</taxon>
        <taxon>Salicaceae</taxon>
        <taxon>Saliceae</taxon>
        <taxon>Populus</taxon>
    </lineage>
</organism>
<gene>
    <name evidence="1" type="ORF">POPTR_011G085900</name>
</gene>
<reference evidence="1 2" key="1">
    <citation type="journal article" date="2006" name="Science">
        <title>The genome of black cottonwood, Populus trichocarpa (Torr. &amp; Gray).</title>
        <authorList>
            <person name="Tuskan G.A."/>
            <person name="Difazio S."/>
            <person name="Jansson S."/>
            <person name="Bohlmann J."/>
            <person name="Grigoriev I."/>
            <person name="Hellsten U."/>
            <person name="Putnam N."/>
            <person name="Ralph S."/>
            <person name="Rombauts S."/>
            <person name="Salamov A."/>
            <person name="Schein J."/>
            <person name="Sterck L."/>
            <person name="Aerts A."/>
            <person name="Bhalerao R.R."/>
            <person name="Bhalerao R.P."/>
            <person name="Blaudez D."/>
            <person name="Boerjan W."/>
            <person name="Brun A."/>
            <person name="Brunner A."/>
            <person name="Busov V."/>
            <person name="Campbell M."/>
            <person name="Carlson J."/>
            <person name="Chalot M."/>
            <person name="Chapman J."/>
            <person name="Chen G.L."/>
            <person name="Cooper D."/>
            <person name="Coutinho P.M."/>
            <person name="Couturier J."/>
            <person name="Covert S."/>
            <person name="Cronk Q."/>
            <person name="Cunningham R."/>
            <person name="Davis J."/>
            <person name="Degroeve S."/>
            <person name="Dejardin A."/>
            <person name="Depamphilis C."/>
            <person name="Detter J."/>
            <person name="Dirks B."/>
            <person name="Dubchak I."/>
            <person name="Duplessis S."/>
            <person name="Ehlting J."/>
            <person name="Ellis B."/>
            <person name="Gendler K."/>
            <person name="Goodstein D."/>
            <person name="Gribskov M."/>
            <person name="Grimwood J."/>
            <person name="Groover A."/>
            <person name="Gunter L."/>
            <person name="Hamberger B."/>
            <person name="Heinze B."/>
            <person name="Helariutta Y."/>
            <person name="Henrissat B."/>
            <person name="Holligan D."/>
            <person name="Holt R."/>
            <person name="Huang W."/>
            <person name="Islam-Faridi N."/>
            <person name="Jones S."/>
            <person name="Jones-Rhoades M."/>
            <person name="Jorgensen R."/>
            <person name="Joshi C."/>
            <person name="Kangasjarvi J."/>
            <person name="Karlsson J."/>
            <person name="Kelleher C."/>
            <person name="Kirkpatrick R."/>
            <person name="Kirst M."/>
            <person name="Kohler A."/>
            <person name="Kalluri U."/>
            <person name="Larimer F."/>
            <person name="Leebens-Mack J."/>
            <person name="Leple J.C."/>
            <person name="Locascio P."/>
            <person name="Lou Y."/>
            <person name="Lucas S."/>
            <person name="Martin F."/>
            <person name="Montanini B."/>
            <person name="Napoli C."/>
            <person name="Nelson D.R."/>
            <person name="Nelson C."/>
            <person name="Nieminen K."/>
            <person name="Nilsson O."/>
            <person name="Pereda V."/>
            <person name="Peter G."/>
            <person name="Philippe R."/>
            <person name="Pilate G."/>
            <person name="Poliakov A."/>
            <person name="Razumovskaya J."/>
            <person name="Richardson P."/>
            <person name="Rinaldi C."/>
            <person name="Ritland K."/>
            <person name="Rouze P."/>
            <person name="Ryaboy D."/>
            <person name="Schmutz J."/>
            <person name="Schrader J."/>
            <person name="Segerman B."/>
            <person name="Shin H."/>
            <person name="Siddiqui A."/>
            <person name="Sterky F."/>
            <person name="Terry A."/>
            <person name="Tsai C.J."/>
            <person name="Uberbacher E."/>
            <person name="Unneberg P."/>
            <person name="Vahala J."/>
            <person name="Wall K."/>
            <person name="Wessler S."/>
            <person name="Yang G."/>
            <person name="Yin T."/>
            <person name="Douglas C."/>
            <person name="Marra M."/>
            <person name="Sandberg G."/>
            <person name="Van de Peer Y."/>
            <person name="Rokhsar D."/>
        </authorList>
    </citation>
    <scope>NUCLEOTIDE SEQUENCE [LARGE SCALE GENOMIC DNA]</scope>
    <source>
        <strain evidence="2">cv. Nisqually</strain>
    </source>
</reference>
<dbReference type="EMBL" id="CM009300">
    <property type="protein sequence ID" value="PNT12448.1"/>
    <property type="molecule type" value="Genomic_DNA"/>
</dbReference>
<sequence length="84" mass="9888">MINFLKSIGMRNSDFLKVLTSLTQVLSLSLEDNLKPKYMYLINEHKRLSLEQRIRPRHRFSVSLKSQRGHFLLSSFVPTDECFS</sequence>
<evidence type="ECO:0000313" key="2">
    <source>
        <dbReference type="Proteomes" id="UP000006729"/>
    </source>
</evidence>